<organism evidence="1">
    <name type="scientific">viral metagenome</name>
    <dbReference type="NCBI Taxonomy" id="1070528"/>
    <lineage>
        <taxon>unclassified sequences</taxon>
        <taxon>metagenomes</taxon>
        <taxon>organismal metagenomes</taxon>
    </lineage>
</organism>
<reference evidence="1" key="1">
    <citation type="journal article" date="2020" name="Nature">
        <title>Giant virus diversity and host interactions through global metagenomics.</title>
        <authorList>
            <person name="Schulz F."/>
            <person name="Roux S."/>
            <person name="Paez-Espino D."/>
            <person name="Jungbluth S."/>
            <person name="Walsh D.A."/>
            <person name="Denef V.J."/>
            <person name="McMahon K.D."/>
            <person name="Konstantinidis K.T."/>
            <person name="Eloe-Fadrosh E.A."/>
            <person name="Kyrpides N.C."/>
            <person name="Woyke T."/>
        </authorList>
    </citation>
    <scope>NUCLEOTIDE SEQUENCE</scope>
    <source>
        <strain evidence="1">GVMAG-S-1102244-55</strain>
    </source>
</reference>
<accession>A0A6C0K9U7</accession>
<sequence length="199" mass="22297">MATAISSLPNEVSTNEVVSRVEKNTEAAVNMKISNPPKQQPIMAPNSPTELSQESIQQIVAGLQQAQGSTSLPNRDLPTNNNHITQDEQIQPNYVPKPENTNYIENDQDFETLIEQSKNKKGEQDRLDVLYDELQTPVIVMILFFFFQLPIFQKTLAKNIPSLFSRDGNPSFSGYLFKTAAFGAVFYGLTKLTKQISEI</sequence>
<evidence type="ECO:0000313" key="1">
    <source>
        <dbReference type="EMBL" id="QHU14835.1"/>
    </source>
</evidence>
<proteinExistence type="predicted"/>
<dbReference type="EMBL" id="MN740847">
    <property type="protein sequence ID" value="QHU14835.1"/>
    <property type="molecule type" value="Genomic_DNA"/>
</dbReference>
<dbReference type="AlphaFoldDB" id="A0A6C0K9U7"/>
<name>A0A6C0K9U7_9ZZZZ</name>
<protein>
    <submittedName>
        <fullName evidence="1">Uncharacterized protein</fullName>
    </submittedName>
</protein>